<comment type="caution">
    <text evidence="3">The sequence shown here is derived from an EMBL/GenBank/DDBJ whole genome shotgun (WGS) entry which is preliminary data.</text>
</comment>
<dbReference type="SUPFAM" id="SSF63411">
    <property type="entry name" value="LuxS/MPP-like metallohydrolase"/>
    <property type="match status" value="2"/>
</dbReference>
<evidence type="ECO:0000313" key="3">
    <source>
        <dbReference type="EMBL" id="PYE02891.1"/>
    </source>
</evidence>
<proteinExistence type="predicted"/>
<dbReference type="AlphaFoldDB" id="A0A318R5S7"/>
<feature type="domain" description="Peptidase M16 C-terminal" evidence="2">
    <location>
        <begin position="175"/>
        <end position="335"/>
    </location>
</feature>
<sequence>MNIVLDKCNIKNIMSAKLWIEDGSRSDPKNKKGIHQIIGSTILRGCGPYNNNQLADIVESSGAILNCDTYEDGLLISLKCIESDAYKLIPLIGWMITQPTLEEDQIELEKDLTIKAIKRQKESTYQIAFDGWRKMIYANGPYGHDPLGSIKDINKLERKHILPIAKSLLIRKKNLVISGHFPDDIDNYIKNSKAFEKINQSNLADKNISEILKSSDLIIHQNKNIYTKSLRTQQVILLLGKATIRYNNEEDILLRLISCYLGYGMSSILFKVLREKYGVVYEAGIYHPIRENKTPFLMHASTTEEKAVFTLQLLKECWETIIDNEISAEELHLLKIKYRGQIAHSLQSVSQRAEHKAHLLGIGLTKDHDKEILYRLERISSKEIRNAANKYLKDPCLSICSNKEVIQKVCKKWNI</sequence>
<organism evidence="3 4">
    <name type="scientific">Prochlorococcus marinus XMU1408</name>
    <dbReference type="NCBI Taxonomy" id="2213228"/>
    <lineage>
        <taxon>Bacteria</taxon>
        <taxon>Bacillati</taxon>
        <taxon>Cyanobacteriota</taxon>
        <taxon>Cyanophyceae</taxon>
        <taxon>Synechococcales</taxon>
        <taxon>Prochlorococcaceae</taxon>
        <taxon>Prochlorococcus</taxon>
    </lineage>
</organism>
<protein>
    <submittedName>
        <fullName evidence="3">Insulinase family protein</fullName>
    </submittedName>
</protein>
<gene>
    <name evidence="3" type="ORF">DNJ73_03850</name>
</gene>
<accession>A0A318R5S7</accession>
<evidence type="ECO:0000259" key="2">
    <source>
        <dbReference type="Pfam" id="PF05193"/>
    </source>
</evidence>
<dbReference type="EMBL" id="QJUE01000002">
    <property type="protein sequence ID" value="PYE02891.1"/>
    <property type="molecule type" value="Genomic_DNA"/>
</dbReference>
<dbReference type="Gene3D" id="3.30.830.10">
    <property type="entry name" value="Metalloenzyme, LuxS/M16 peptidase-like"/>
    <property type="match status" value="2"/>
</dbReference>
<dbReference type="InterPro" id="IPR050361">
    <property type="entry name" value="MPP/UQCRC_Complex"/>
</dbReference>
<dbReference type="Proteomes" id="UP000247807">
    <property type="component" value="Unassembled WGS sequence"/>
</dbReference>
<dbReference type="InterPro" id="IPR011765">
    <property type="entry name" value="Pept_M16_N"/>
</dbReference>
<dbReference type="InterPro" id="IPR007863">
    <property type="entry name" value="Peptidase_M16_C"/>
</dbReference>
<dbReference type="InterPro" id="IPR011249">
    <property type="entry name" value="Metalloenz_LuxS/M16"/>
</dbReference>
<dbReference type="OrthoDB" id="9811314at2"/>
<evidence type="ECO:0000313" key="4">
    <source>
        <dbReference type="Proteomes" id="UP000247807"/>
    </source>
</evidence>
<feature type="domain" description="Peptidase M16 N-terminal" evidence="1">
    <location>
        <begin position="11"/>
        <end position="143"/>
    </location>
</feature>
<evidence type="ECO:0000259" key="1">
    <source>
        <dbReference type="Pfam" id="PF00675"/>
    </source>
</evidence>
<dbReference type="GO" id="GO:0046872">
    <property type="term" value="F:metal ion binding"/>
    <property type="evidence" value="ECO:0007669"/>
    <property type="project" value="InterPro"/>
</dbReference>
<dbReference type="PANTHER" id="PTHR11851:SF224">
    <property type="entry name" value="PROCESSING PROTEASE"/>
    <property type="match status" value="1"/>
</dbReference>
<dbReference type="PANTHER" id="PTHR11851">
    <property type="entry name" value="METALLOPROTEASE"/>
    <property type="match status" value="1"/>
</dbReference>
<dbReference type="Pfam" id="PF05193">
    <property type="entry name" value="Peptidase_M16_C"/>
    <property type="match status" value="1"/>
</dbReference>
<reference evidence="3 4" key="1">
    <citation type="journal article" date="2018" name="Appl. Environ. Microbiol.">
        <title>Genome rearrangement shapes Prochlorococcus ecological adaptation.</title>
        <authorList>
            <person name="Yan W."/>
            <person name="Wei S."/>
            <person name="Wang Q."/>
            <person name="Xiao X."/>
            <person name="Zeng Q."/>
            <person name="Jiao N."/>
            <person name="Zhang R."/>
        </authorList>
    </citation>
    <scope>NUCLEOTIDE SEQUENCE [LARGE SCALE GENOMIC DNA]</scope>
    <source>
        <strain evidence="3 4">XMU1408</strain>
    </source>
</reference>
<dbReference type="Pfam" id="PF00675">
    <property type="entry name" value="Peptidase_M16"/>
    <property type="match status" value="1"/>
</dbReference>
<name>A0A318R5S7_PROMR</name>